<dbReference type="VEuPathDB" id="GiardiaDB:SS50377_28355"/>
<evidence type="ECO:0000313" key="1">
    <source>
        <dbReference type="EMBL" id="EST44284.1"/>
    </source>
</evidence>
<organism evidence="1">
    <name type="scientific">Spironucleus salmonicida</name>
    <dbReference type="NCBI Taxonomy" id="348837"/>
    <lineage>
        <taxon>Eukaryota</taxon>
        <taxon>Metamonada</taxon>
        <taxon>Diplomonadida</taxon>
        <taxon>Hexamitidae</taxon>
        <taxon>Hexamitinae</taxon>
        <taxon>Spironucleus</taxon>
    </lineage>
</organism>
<protein>
    <submittedName>
        <fullName evidence="1">Uncharacterized protein</fullName>
    </submittedName>
</protein>
<reference evidence="2" key="2">
    <citation type="submission" date="2020-12" db="EMBL/GenBank/DDBJ databases">
        <title>New Spironucleus salmonicida genome in near-complete chromosomes.</title>
        <authorList>
            <person name="Xu F."/>
            <person name="Kurt Z."/>
            <person name="Jimenez-Gonzalez A."/>
            <person name="Astvaldsson A."/>
            <person name="Andersson J.O."/>
            <person name="Svard S.G."/>
        </authorList>
    </citation>
    <scope>NUCLEOTIDE SEQUENCE</scope>
    <source>
        <strain evidence="2">ATCC 50377</strain>
    </source>
</reference>
<sequence length="66" mass="7226">MGSGITKKIQSVITSTELKAFAEKMYKDKVPQEVYEEIVAEAKDGLTMAEFKKICTSAIAKVQAAK</sequence>
<reference evidence="1 2" key="1">
    <citation type="journal article" date="2014" name="PLoS Genet.">
        <title>The Genome of Spironucleus salmonicida Highlights a Fish Pathogen Adapted to Fluctuating Environments.</title>
        <authorList>
            <person name="Xu F."/>
            <person name="Jerlstrom-Hultqvist J."/>
            <person name="Einarsson E."/>
            <person name="Astvaldsson A."/>
            <person name="Svard S.G."/>
            <person name="Andersson J.O."/>
        </authorList>
    </citation>
    <scope>NUCLEOTIDE SEQUENCE</scope>
    <source>
        <strain evidence="2">ATCC 50377</strain>
    </source>
</reference>
<dbReference type="Proteomes" id="UP000018208">
    <property type="component" value="Unassembled WGS sequence"/>
</dbReference>
<dbReference type="EMBL" id="KI546120">
    <property type="protein sequence ID" value="EST44284.1"/>
    <property type="molecule type" value="Genomic_DNA"/>
</dbReference>
<dbReference type="AlphaFoldDB" id="V6LU16"/>
<accession>V6LU16</accession>
<proteinExistence type="predicted"/>
<evidence type="ECO:0000313" key="2">
    <source>
        <dbReference type="EMBL" id="KAH0570375.1"/>
    </source>
</evidence>
<gene>
    <name evidence="1" type="ORF">SS50377_15887</name>
    <name evidence="2" type="ORF">SS50377_28355</name>
</gene>
<dbReference type="EMBL" id="AUWU02000008">
    <property type="protein sequence ID" value="KAH0570375.1"/>
    <property type="molecule type" value="Genomic_DNA"/>
</dbReference>
<keyword evidence="3" id="KW-1185">Reference proteome</keyword>
<evidence type="ECO:0000313" key="3">
    <source>
        <dbReference type="Proteomes" id="UP000018208"/>
    </source>
</evidence>
<name>V6LU16_9EUKA</name>